<dbReference type="Gene3D" id="3.80.30.20">
    <property type="entry name" value="tm_1862 like domain"/>
    <property type="match status" value="1"/>
</dbReference>
<feature type="domain" description="TRAM" evidence="12">
    <location>
        <begin position="364"/>
        <end position="424"/>
    </location>
</feature>
<evidence type="ECO:0000313" key="16">
    <source>
        <dbReference type="Proteomes" id="UP000268446"/>
    </source>
</evidence>
<dbReference type="InterPro" id="IPR002792">
    <property type="entry name" value="TRAM_dom"/>
</dbReference>
<dbReference type="InterPro" id="IPR020612">
    <property type="entry name" value="Methylthiotransferase_CS"/>
</dbReference>
<dbReference type="EC" id="2.8.4.5" evidence="11"/>
<dbReference type="Gene3D" id="3.40.50.12160">
    <property type="entry name" value="Methylthiotransferase, N-terminal domain"/>
    <property type="match status" value="1"/>
</dbReference>
<dbReference type="Proteomes" id="UP000268446">
    <property type="component" value="Unassembled WGS sequence"/>
</dbReference>
<evidence type="ECO:0000256" key="2">
    <source>
        <dbReference type="ARBA" id="ARBA00008616"/>
    </source>
</evidence>
<dbReference type="FunFam" id="3.80.30.20:FF:000002">
    <property type="entry name" value="threonylcarbamoyladenosine tRNA methylthiotransferase isoform X2"/>
    <property type="match status" value="1"/>
</dbReference>
<feature type="domain" description="Radical SAM core" evidence="14">
    <location>
        <begin position="132"/>
        <end position="361"/>
    </location>
</feature>
<name>A0A497EYD4_9CREN</name>
<dbReference type="SFLD" id="SFLDG01061">
    <property type="entry name" value="methylthiotransferase"/>
    <property type="match status" value="1"/>
</dbReference>
<evidence type="ECO:0000256" key="5">
    <source>
        <dbReference type="ARBA" id="ARBA00022691"/>
    </source>
</evidence>
<evidence type="ECO:0000259" key="13">
    <source>
        <dbReference type="PROSITE" id="PS51449"/>
    </source>
</evidence>
<organism evidence="15 16">
    <name type="scientific">Thermoproteota archaeon</name>
    <dbReference type="NCBI Taxonomy" id="2056631"/>
    <lineage>
        <taxon>Archaea</taxon>
        <taxon>Thermoproteota</taxon>
    </lineage>
</organism>
<dbReference type="Pfam" id="PF01938">
    <property type="entry name" value="TRAM"/>
    <property type="match status" value="1"/>
</dbReference>
<dbReference type="InterPro" id="IPR058240">
    <property type="entry name" value="rSAM_sf"/>
</dbReference>
<evidence type="ECO:0000256" key="9">
    <source>
        <dbReference type="ARBA" id="ARBA00023014"/>
    </source>
</evidence>
<keyword evidence="5 11" id="KW-0949">S-adenosyl-L-methionine</keyword>
<dbReference type="SMART" id="SM00729">
    <property type="entry name" value="Elp3"/>
    <property type="match status" value="1"/>
</dbReference>
<gene>
    <name evidence="15" type="ORF">DRJ20_00120</name>
</gene>
<dbReference type="PROSITE" id="PS50926">
    <property type="entry name" value="TRAM"/>
    <property type="match status" value="1"/>
</dbReference>
<evidence type="ECO:0000256" key="7">
    <source>
        <dbReference type="ARBA" id="ARBA00022723"/>
    </source>
</evidence>
<comment type="catalytic activity">
    <reaction evidence="10 11">
        <text>N(6)-L-threonylcarbamoyladenosine(37) in tRNA + (sulfur carrier)-SH + AH2 + 2 S-adenosyl-L-methionine = 2-methylsulfanyl-N(6)-L-threonylcarbamoyladenosine(37) in tRNA + (sulfur carrier)-H + 5'-deoxyadenosine + L-methionine + A + S-adenosyl-L-homocysteine + 2 H(+)</text>
        <dbReference type="Rhea" id="RHEA:37075"/>
        <dbReference type="Rhea" id="RHEA-COMP:10163"/>
        <dbReference type="Rhea" id="RHEA-COMP:11092"/>
        <dbReference type="Rhea" id="RHEA-COMP:14737"/>
        <dbReference type="Rhea" id="RHEA-COMP:14739"/>
        <dbReference type="ChEBI" id="CHEBI:13193"/>
        <dbReference type="ChEBI" id="CHEBI:15378"/>
        <dbReference type="ChEBI" id="CHEBI:17319"/>
        <dbReference type="ChEBI" id="CHEBI:17499"/>
        <dbReference type="ChEBI" id="CHEBI:29917"/>
        <dbReference type="ChEBI" id="CHEBI:57844"/>
        <dbReference type="ChEBI" id="CHEBI:57856"/>
        <dbReference type="ChEBI" id="CHEBI:59789"/>
        <dbReference type="ChEBI" id="CHEBI:64428"/>
        <dbReference type="ChEBI" id="CHEBI:74418"/>
        <dbReference type="ChEBI" id="CHEBI:74420"/>
        <dbReference type="EC" id="2.8.4.5"/>
    </reaction>
</comment>
<evidence type="ECO:0000256" key="1">
    <source>
        <dbReference type="ARBA" id="ARBA00002399"/>
    </source>
</evidence>
<evidence type="ECO:0000256" key="4">
    <source>
        <dbReference type="ARBA" id="ARBA00022679"/>
    </source>
</evidence>
<dbReference type="SFLD" id="SFLDG01082">
    <property type="entry name" value="B12-binding_domain_containing"/>
    <property type="match status" value="1"/>
</dbReference>
<evidence type="ECO:0000256" key="11">
    <source>
        <dbReference type="RuleBase" id="RU368081"/>
    </source>
</evidence>
<accession>A0A497EYD4</accession>
<protein>
    <recommendedName>
        <fullName evidence="11">tRNA-t(6)A37 methylthiotransferase</fullName>
        <ecNumber evidence="11">2.8.4.5</ecNumber>
    </recommendedName>
</protein>
<dbReference type="InterPro" id="IPR006466">
    <property type="entry name" value="MiaB-like_arc_euk"/>
</dbReference>
<dbReference type="PANTHER" id="PTHR11918:SF45">
    <property type="entry name" value="THREONYLCARBAMOYLADENOSINE TRNA METHYLTHIOTRANSFERASE"/>
    <property type="match status" value="1"/>
</dbReference>
<dbReference type="InterPro" id="IPR005839">
    <property type="entry name" value="Methylthiotransferase"/>
</dbReference>
<dbReference type="NCBIfam" id="TIGR00089">
    <property type="entry name" value="MiaB/RimO family radical SAM methylthiotransferase"/>
    <property type="match status" value="1"/>
</dbReference>
<dbReference type="Pfam" id="PF00919">
    <property type="entry name" value="UPF0004"/>
    <property type="match status" value="1"/>
</dbReference>
<dbReference type="EMBL" id="QMQZ01000001">
    <property type="protein sequence ID" value="RLE52404.1"/>
    <property type="molecule type" value="Genomic_DNA"/>
</dbReference>
<dbReference type="InterPro" id="IPR023404">
    <property type="entry name" value="rSAM_horseshoe"/>
</dbReference>
<dbReference type="PROSITE" id="PS51918">
    <property type="entry name" value="RADICAL_SAM"/>
    <property type="match status" value="1"/>
</dbReference>
<sequence length="424" mass="47440">MRKIYLETYGCSANTADTNIMVTLLKGAGYEVVDSIEVADVVILNTCTVRGETERKMIKRLKELEKLRQKLNFKLVVAGCLAKAQPALIARISPEASMISPQQIEEVVEVVKDDSRVIKIKGDGERRVLPKYFEGVKFTVPIAEGCIGSCTYCIVKVARGRLKSYPLEKIVEAVKCAVKAGAKEVRLTAQDTAAYGLDIGTSLPELVRKVVEIPGNFMVRIGMMNPEGALRMLDELLEVYESEKVYKFIHIPLQSGDDRILKLMRRKYTSSQFIELARAFRRKFPEGFIATDVIVGFPTEDEEAFNNTVKVISEVEPDKIHVSRYSPRPHTEAAALPQLPEKVKKERSKIMTELALKIGLKRNLPLVGRVEEVLAVDEGYGRTVKARMKNYKIVVFKADPSIIGRWAKVKIAEASPIQLKGELV</sequence>
<comment type="similarity">
    <text evidence="2 11">Belongs to the methylthiotransferase family. CDKAL1 subfamily.</text>
</comment>
<dbReference type="SFLD" id="SFLDS00029">
    <property type="entry name" value="Radical_SAM"/>
    <property type="match status" value="1"/>
</dbReference>
<dbReference type="GO" id="GO:0051539">
    <property type="term" value="F:4 iron, 4 sulfur cluster binding"/>
    <property type="evidence" value="ECO:0007669"/>
    <property type="project" value="UniProtKB-UniRule"/>
</dbReference>
<dbReference type="PROSITE" id="PS51449">
    <property type="entry name" value="MTTASE_N"/>
    <property type="match status" value="1"/>
</dbReference>
<dbReference type="GO" id="GO:0046872">
    <property type="term" value="F:metal ion binding"/>
    <property type="evidence" value="ECO:0007669"/>
    <property type="project" value="UniProtKB-UniRule"/>
</dbReference>
<dbReference type="InterPro" id="IPR013848">
    <property type="entry name" value="Methylthiotransferase_N"/>
</dbReference>
<dbReference type="Pfam" id="PF04055">
    <property type="entry name" value="Radical_SAM"/>
    <property type="match status" value="1"/>
</dbReference>
<keyword evidence="6 11" id="KW-0819">tRNA processing</keyword>
<dbReference type="GO" id="GO:0035598">
    <property type="term" value="F:tRNA (N(6)-L-threonylcarbamoyladenosine(37)-C(2))-methylthiotransferase activity"/>
    <property type="evidence" value="ECO:0007669"/>
    <property type="project" value="UniProtKB-UniRule"/>
</dbReference>
<evidence type="ECO:0000256" key="6">
    <source>
        <dbReference type="ARBA" id="ARBA00022694"/>
    </source>
</evidence>
<keyword evidence="3 11" id="KW-0004">4Fe-4S</keyword>
<dbReference type="PANTHER" id="PTHR11918">
    <property type="entry name" value="RADICAL SAM PROTEINS"/>
    <property type="match status" value="1"/>
</dbReference>
<comment type="cofactor">
    <cofactor evidence="11">
        <name>[4Fe-4S] cluster</name>
        <dbReference type="ChEBI" id="CHEBI:49883"/>
    </cofactor>
    <text evidence="11">Binds 1 or 2 [4Fe-4S] cluster. One cluster is coordinated with 3 cysteines and an exchangeable S-adenosyl-L-methionine.</text>
</comment>
<evidence type="ECO:0000259" key="14">
    <source>
        <dbReference type="PROSITE" id="PS51918"/>
    </source>
</evidence>
<dbReference type="FunFam" id="3.40.50.12160:FF:000003">
    <property type="entry name" value="CDK5 regulatory subunit-associated protein 1"/>
    <property type="match status" value="1"/>
</dbReference>
<evidence type="ECO:0000313" key="15">
    <source>
        <dbReference type="EMBL" id="RLE52404.1"/>
    </source>
</evidence>
<keyword evidence="9 11" id="KW-0411">Iron-sulfur</keyword>
<evidence type="ECO:0000256" key="8">
    <source>
        <dbReference type="ARBA" id="ARBA00023004"/>
    </source>
</evidence>
<keyword evidence="7 11" id="KW-0479">Metal-binding</keyword>
<dbReference type="AlphaFoldDB" id="A0A497EYD4"/>
<evidence type="ECO:0000256" key="10">
    <source>
        <dbReference type="ARBA" id="ARBA00051661"/>
    </source>
</evidence>
<proteinExistence type="inferred from homology"/>
<dbReference type="PROSITE" id="PS01278">
    <property type="entry name" value="MTTASE_RADICAL"/>
    <property type="match status" value="1"/>
</dbReference>
<dbReference type="InterPro" id="IPR007197">
    <property type="entry name" value="rSAM"/>
</dbReference>
<feature type="domain" description="MTTase N-terminal" evidence="13">
    <location>
        <begin position="2"/>
        <end position="116"/>
    </location>
</feature>
<evidence type="ECO:0000259" key="12">
    <source>
        <dbReference type="PROSITE" id="PS50926"/>
    </source>
</evidence>
<comment type="function">
    <text evidence="1 11">Catalyzes the methylthiolation of N6-threonylcarbamoyladenosine (t(6)A), leading to the formation of 2-methylthio-N6-threonylcarbamoyladenosine (ms(2)t(6)A) at position 37 in tRNAs that read codons beginning with adenine.</text>
</comment>
<comment type="caution">
    <text evidence="15">The sequence shown here is derived from an EMBL/GenBank/DDBJ whole genome shotgun (WGS) entry which is preliminary data.</text>
</comment>
<dbReference type="InterPro" id="IPR006638">
    <property type="entry name" value="Elp3/MiaA/NifB-like_rSAM"/>
</dbReference>
<keyword evidence="8 11" id="KW-0408">Iron</keyword>
<reference evidence="15 16" key="1">
    <citation type="submission" date="2018-06" db="EMBL/GenBank/DDBJ databases">
        <title>Extensive metabolic versatility and redundancy in microbially diverse, dynamic hydrothermal sediments.</title>
        <authorList>
            <person name="Dombrowski N."/>
            <person name="Teske A."/>
            <person name="Baker B.J."/>
        </authorList>
    </citation>
    <scope>NUCLEOTIDE SEQUENCE [LARGE SCALE GENOMIC DNA]</scope>
    <source>
        <strain evidence="15">B29_G17</strain>
    </source>
</reference>
<dbReference type="InterPro" id="IPR038135">
    <property type="entry name" value="Methylthiotransferase_N_sf"/>
</dbReference>
<dbReference type="NCBIfam" id="TIGR01578">
    <property type="entry name" value="MiaB-like-B"/>
    <property type="match status" value="1"/>
</dbReference>
<keyword evidence="4 11" id="KW-0808">Transferase</keyword>
<evidence type="ECO:0000256" key="3">
    <source>
        <dbReference type="ARBA" id="ARBA00022485"/>
    </source>
</evidence>
<dbReference type="SUPFAM" id="SSF102114">
    <property type="entry name" value="Radical SAM enzymes"/>
    <property type="match status" value="1"/>
</dbReference>